<dbReference type="InterPro" id="IPR028098">
    <property type="entry name" value="Glyco_trans_4-like_N"/>
</dbReference>
<dbReference type="CDD" id="cd03794">
    <property type="entry name" value="GT4_WbuB-like"/>
    <property type="match status" value="1"/>
</dbReference>
<feature type="domain" description="Glycosyltransferase subfamily 4-like N-terminal" evidence="1">
    <location>
        <begin position="20"/>
        <end position="203"/>
    </location>
</feature>
<evidence type="ECO:0000259" key="1">
    <source>
        <dbReference type="Pfam" id="PF13579"/>
    </source>
</evidence>
<proteinExistence type="predicted"/>
<keyword evidence="3" id="KW-1185">Reference proteome</keyword>
<dbReference type="PANTHER" id="PTHR12526">
    <property type="entry name" value="GLYCOSYLTRANSFERASE"/>
    <property type="match status" value="1"/>
</dbReference>
<evidence type="ECO:0000313" key="3">
    <source>
        <dbReference type="Proteomes" id="UP000683493"/>
    </source>
</evidence>
<organism evidence="2 3">
    <name type="scientific">Geomonas diazotrophica</name>
    <dbReference type="NCBI Taxonomy" id="2843197"/>
    <lineage>
        <taxon>Bacteria</taxon>
        <taxon>Pseudomonadati</taxon>
        <taxon>Thermodesulfobacteriota</taxon>
        <taxon>Desulfuromonadia</taxon>
        <taxon>Geobacterales</taxon>
        <taxon>Geobacteraceae</taxon>
        <taxon>Geomonas</taxon>
    </lineage>
</organism>
<dbReference type="Pfam" id="PF13692">
    <property type="entry name" value="Glyco_trans_1_4"/>
    <property type="match status" value="1"/>
</dbReference>
<dbReference type="Proteomes" id="UP000683493">
    <property type="component" value="Chromosome"/>
</dbReference>
<evidence type="ECO:0000313" key="2">
    <source>
        <dbReference type="EMBL" id="QWV95960.1"/>
    </source>
</evidence>
<accession>A0ABX8JC59</accession>
<name>A0ABX8JC59_9BACT</name>
<sequence length="432" mass="46557">MSHLVIVSAAYPPEPVVSARMSRDLALHLLERGHRVTVLCPQPSRPASACYSDYRSDGDPLVSDEDGVEVVRLPSFSAPQSALLPRLKESWSYGRHVCRYLTGRPAPDALYVNAWPLLAQALVAGYAHRNGVPLVLQVMDVYPESLVNKLPASLRPLAAPLVALDAWVARNARTVVTISEGMRDTYIDGRQVPAERVAVIPTWQDESIFLKPVSRREACARYGIAPEHFTFLYLGNIGAVAGVDFLLRAFHRAALGSAQLVIVGDGSQKSSCQKLGDSLGAANVYFISDHDADNVPLIQEMAHVCMLPVKRGAAASSIPSKLPAYMFSGKPVLATVDDGSDTARAIREAEGGWVGPPEDPEWLAAQMRAAAAAEPTELARLGLNAKNYALEHFSKGQGVGRLAWLVLSALGESGVQEQPTMLEGEYGSTDSR</sequence>
<dbReference type="PANTHER" id="PTHR12526:SF638">
    <property type="entry name" value="SPORE COAT PROTEIN SA"/>
    <property type="match status" value="1"/>
</dbReference>
<gene>
    <name evidence="2" type="ORF">KP005_11245</name>
</gene>
<dbReference type="Pfam" id="PF13579">
    <property type="entry name" value="Glyco_trans_4_4"/>
    <property type="match status" value="1"/>
</dbReference>
<reference evidence="2 3" key="1">
    <citation type="submission" date="2021-06" db="EMBL/GenBank/DDBJ databases">
        <title>Gemonas diversity in paddy soil.</title>
        <authorList>
            <person name="Liu G."/>
        </authorList>
    </citation>
    <scope>NUCLEOTIDE SEQUENCE [LARGE SCALE GENOMIC DNA]</scope>
    <source>
        <strain evidence="2 3">RG29</strain>
    </source>
</reference>
<protein>
    <submittedName>
        <fullName evidence="2">Glycosyltransferase family 4 protein</fullName>
    </submittedName>
</protein>
<dbReference type="EMBL" id="CP076724">
    <property type="protein sequence ID" value="QWV95960.1"/>
    <property type="molecule type" value="Genomic_DNA"/>
</dbReference>